<dbReference type="AlphaFoldDB" id="A0A9P5YM98"/>
<feature type="compositionally biased region" description="Basic and acidic residues" evidence="1">
    <location>
        <begin position="575"/>
        <end position="601"/>
    </location>
</feature>
<evidence type="ECO:0000313" key="2">
    <source>
        <dbReference type="EMBL" id="KAF9471149.1"/>
    </source>
</evidence>
<feature type="compositionally biased region" description="Acidic residues" evidence="1">
    <location>
        <begin position="481"/>
        <end position="499"/>
    </location>
</feature>
<dbReference type="Proteomes" id="UP000807469">
    <property type="component" value="Unassembled WGS sequence"/>
</dbReference>
<feature type="compositionally biased region" description="Basic and acidic residues" evidence="1">
    <location>
        <begin position="545"/>
        <end position="567"/>
    </location>
</feature>
<dbReference type="Pfam" id="PF20414">
    <property type="entry name" value="DUF6698"/>
    <property type="match status" value="1"/>
</dbReference>
<comment type="caution">
    <text evidence="2">The sequence shown here is derived from an EMBL/GenBank/DDBJ whole genome shotgun (WGS) entry which is preliminary data.</text>
</comment>
<feature type="compositionally biased region" description="Basic and acidic residues" evidence="1">
    <location>
        <begin position="718"/>
        <end position="744"/>
    </location>
</feature>
<gene>
    <name evidence="2" type="ORF">BDN70DRAFT_901573</name>
</gene>
<dbReference type="OrthoDB" id="3220614at2759"/>
<protein>
    <submittedName>
        <fullName evidence="2">Uncharacterized protein</fullName>
    </submittedName>
</protein>
<feature type="compositionally biased region" description="Basic and acidic residues" evidence="1">
    <location>
        <begin position="377"/>
        <end position="386"/>
    </location>
</feature>
<keyword evidence="3" id="KW-1185">Reference proteome</keyword>
<feature type="compositionally biased region" description="Pro residues" evidence="1">
    <location>
        <begin position="802"/>
        <end position="811"/>
    </location>
</feature>
<feature type="compositionally biased region" description="Low complexity" evidence="1">
    <location>
        <begin position="838"/>
        <end position="849"/>
    </location>
</feature>
<feature type="region of interest" description="Disordered" evidence="1">
    <location>
        <begin position="697"/>
        <end position="754"/>
    </location>
</feature>
<dbReference type="InterPro" id="IPR046521">
    <property type="entry name" value="DUF6698"/>
</dbReference>
<evidence type="ECO:0000313" key="3">
    <source>
        <dbReference type="Proteomes" id="UP000807469"/>
    </source>
</evidence>
<feature type="compositionally biased region" description="Acidic residues" evidence="1">
    <location>
        <begin position="433"/>
        <end position="452"/>
    </location>
</feature>
<accession>A0A9P5YM98</accession>
<name>A0A9P5YM98_9AGAR</name>
<organism evidence="2 3">
    <name type="scientific">Pholiota conissans</name>
    <dbReference type="NCBI Taxonomy" id="109636"/>
    <lineage>
        <taxon>Eukaryota</taxon>
        <taxon>Fungi</taxon>
        <taxon>Dikarya</taxon>
        <taxon>Basidiomycota</taxon>
        <taxon>Agaricomycotina</taxon>
        <taxon>Agaricomycetes</taxon>
        <taxon>Agaricomycetidae</taxon>
        <taxon>Agaricales</taxon>
        <taxon>Agaricineae</taxon>
        <taxon>Strophariaceae</taxon>
        <taxon>Pholiota</taxon>
    </lineage>
</organism>
<feature type="region of interest" description="Disordered" evidence="1">
    <location>
        <begin position="799"/>
        <end position="849"/>
    </location>
</feature>
<proteinExistence type="predicted"/>
<feature type="compositionally biased region" description="Basic and acidic residues" evidence="1">
    <location>
        <begin position="610"/>
        <end position="648"/>
    </location>
</feature>
<feature type="region of interest" description="Disordered" evidence="1">
    <location>
        <begin position="363"/>
        <end position="676"/>
    </location>
</feature>
<evidence type="ECO:0000256" key="1">
    <source>
        <dbReference type="SAM" id="MobiDB-lite"/>
    </source>
</evidence>
<reference evidence="2" key="1">
    <citation type="submission" date="2020-11" db="EMBL/GenBank/DDBJ databases">
        <authorList>
            <consortium name="DOE Joint Genome Institute"/>
            <person name="Ahrendt S."/>
            <person name="Riley R."/>
            <person name="Andreopoulos W."/>
            <person name="Labutti K."/>
            <person name="Pangilinan J."/>
            <person name="Ruiz-Duenas F.J."/>
            <person name="Barrasa J.M."/>
            <person name="Sanchez-Garcia M."/>
            <person name="Camarero S."/>
            <person name="Miyauchi S."/>
            <person name="Serrano A."/>
            <person name="Linde D."/>
            <person name="Babiker R."/>
            <person name="Drula E."/>
            <person name="Ayuso-Fernandez I."/>
            <person name="Pacheco R."/>
            <person name="Padilla G."/>
            <person name="Ferreira P."/>
            <person name="Barriuso J."/>
            <person name="Kellner H."/>
            <person name="Castanera R."/>
            <person name="Alfaro M."/>
            <person name="Ramirez L."/>
            <person name="Pisabarro A.G."/>
            <person name="Kuo A."/>
            <person name="Tritt A."/>
            <person name="Lipzen A."/>
            <person name="He G."/>
            <person name="Yan M."/>
            <person name="Ng V."/>
            <person name="Cullen D."/>
            <person name="Martin F."/>
            <person name="Rosso M.-N."/>
            <person name="Henrissat B."/>
            <person name="Hibbett D."/>
            <person name="Martinez A.T."/>
            <person name="Grigoriev I.V."/>
        </authorList>
    </citation>
    <scope>NUCLEOTIDE SEQUENCE</scope>
    <source>
        <strain evidence="2">CIRM-BRFM 674</strain>
    </source>
</reference>
<feature type="compositionally biased region" description="Basic and acidic residues" evidence="1">
    <location>
        <begin position="453"/>
        <end position="480"/>
    </location>
</feature>
<dbReference type="EMBL" id="MU155748">
    <property type="protein sequence ID" value="KAF9471149.1"/>
    <property type="molecule type" value="Genomic_DNA"/>
</dbReference>
<sequence>MAKRDGFSKLVAWLQNKKKGIDHSSTLKPYRHAARWMPISIGPFVDLGKALCWGAAKLNDEAPPPGSGQQEAIIYKMILSHCPEVEGALMAFKGDQSLILSFAHQGSKIFTTAAIMTAANSARAEDTSSCRKATPEYILPTHHIEEEGLMEKKSNRGWNNCITARLLCPFKRLEEFDRDPKLFMENVNDRTIKIKASQWPSFLYAEDAVYDGENIDKGLFLSNPMLLFLRNILTGPSSARDGIRTGTKKSKAEIHGMNRVFGRCIAYAAVQVYFALSSIEQWSPSPQEGYFKLDDFFDRCVALFEKDPEDPWVVHTLDCFTNALPSLTRLYQQTRKRSLSSTFSDDSDEDEAEAIFAQRMVRHREHKKHSLKATSDGGRDRRQLRNEEDESEGEEVFERESSDQSESEEEVLKRESSDQSESEGEVFERESSDESDSEEEVFEQVSSDESESEEKVFEQRESSDESESEEKVFEQVSRDESESEEEVLERELNDESESEEVFKRESSDESESEEEVLKRGSSDESESEEEVLKRGSSDESESEEEVLKRDSSDESEREEGVFKRELSDESETENGVERESSDDSKSEERVLERSSYEGKSESEEELLEGEPSHESNAEEASDKKNGQKEMIENGPRDENESTLRDVLKNKRVLGSRNEQGPRDGNNTEESGDKNSAHAYVLALEGLEKQWQMGAKGIEAGGWRDRSKSPSEGSQRVTNDVERLKGSGARGEETDGQTDRNKDGTPTEINPPPNIVLCAPVVGINEAAMVETSTQAVSNSNEMGGEIPNRSPHAFCITQVDPPCHPQPPQLPPMMHRQTRSGSRMAAQMAALTDSSQMSELSELSEIGED</sequence>